<accession>A0A9W7GZP2</accession>
<evidence type="ECO:0000313" key="1">
    <source>
        <dbReference type="EMBL" id="GMI67992.1"/>
    </source>
</evidence>
<dbReference type="PANTHER" id="PTHR32011">
    <property type="entry name" value="OS08G0472400 PROTEIN"/>
    <property type="match status" value="1"/>
</dbReference>
<keyword evidence="2" id="KW-1185">Reference proteome</keyword>
<dbReference type="EMBL" id="BSYR01000006">
    <property type="protein sequence ID" value="GMI67992.1"/>
    <property type="molecule type" value="Genomic_DNA"/>
</dbReference>
<proteinExistence type="predicted"/>
<dbReference type="AlphaFoldDB" id="A0A9W7GZP2"/>
<dbReference type="Proteomes" id="UP001165190">
    <property type="component" value="Unassembled WGS sequence"/>
</dbReference>
<sequence length="370" mass="42482">MAATTTTQIHPPNPLRSNLVCFSFAAYSKALIHHLRSLDIPTLPGLTDREFSSIQSTFHFTFPPDLRSILQEGLPVHPSFPNWRSSSPHQLNILLNLPLLSLSKNIQLHNFWSPSWGTKPSNPNEALALVKNLFTAAPLLVPIYRNCYIPSTPNVAGNPVFYVDGEQVRILSFDITRFFQEVEFLRRGGVFKPFMRRKSNGVNNKVPAWAATAARRIEFWTDVAERGRRVVARGVTTGWWWSRGHERVEDDFGLGGCLEEVFWRLRDGGWREEEVREMMMMDGCDRSQNKDKNGTRLFVDREDATWHVRVLSVVLLRAGWTREDVVYSLDLDGEEQPFLELQSPNSYCIAEDDDDHRNSRIQRSIEVQTL</sequence>
<gene>
    <name evidence="1" type="ORF">HRI_000468500</name>
</gene>
<dbReference type="OrthoDB" id="1921190at2759"/>
<reference evidence="1" key="1">
    <citation type="submission" date="2023-05" db="EMBL/GenBank/DDBJ databases">
        <title>Genome and transcriptome analyses reveal genes involved in the formation of fine ridges on petal epidermal cells in Hibiscus trionum.</title>
        <authorList>
            <person name="Koshimizu S."/>
            <person name="Masuda S."/>
            <person name="Ishii T."/>
            <person name="Shirasu K."/>
            <person name="Hoshino A."/>
            <person name="Arita M."/>
        </authorList>
    </citation>
    <scope>NUCLEOTIDE SEQUENCE</scope>
    <source>
        <strain evidence="1">Hamamatsu line</strain>
    </source>
</reference>
<name>A0A9W7GZP2_HIBTR</name>
<dbReference type="PANTHER" id="PTHR32011:SF6">
    <property type="entry name" value="KNR4_SMI1-LIKE DOMAIN-CONTAINING PROTEIN"/>
    <property type="match status" value="1"/>
</dbReference>
<protein>
    <submittedName>
        <fullName evidence="1">Uncharacterized protein</fullName>
    </submittedName>
</protein>
<organism evidence="1 2">
    <name type="scientific">Hibiscus trionum</name>
    <name type="common">Flower of an hour</name>
    <dbReference type="NCBI Taxonomy" id="183268"/>
    <lineage>
        <taxon>Eukaryota</taxon>
        <taxon>Viridiplantae</taxon>
        <taxon>Streptophyta</taxon>
        <taxon>Embryophyta</taxon>
        <taxon>Tracheophyta</taxon>
        <taxon>Spermatophyta</taxon>
        <taxon>Magnoliopsida</taxon>
        <taxon>eudicotyledons</taxon>
        <taxon>Gunneridae</taxon>
        <taxon>Pentapetalae</taxon>
        <taxon>rosids</taxon>
        <taxon>malvids</taxon>
        <taxon>Malvales</taxon>
        <taxon>Malvaceae</taxon>
        <taxon>Malvoideae</taxon>
        <taxon>Hibiscus</taxon>
    </lineage>
</organism>
<comment type="caution">
    <text evidence="1">The sequence shown here is derived from an EMBL/GenBank/DDBJ whole genome shotgun (WGS) entry which is preliminary data.</text>
</comment>
<evidence type="ECO:0000313" key="2">
    <source>
        <dbReference type="Proteomes" id="UP001165190"/>
    </source>
</evidence>